<evidence type="ECO:0000256" key="4">
    <source>
        <dbReference type="ARBA" id="ARBA00022692"/>
    </source>
</evidence>
<dbReference type="InterPro" id="IPR050291">
    <property type="entry name" value="CDF_Transporter"/>
</dbReference>
<keyword evidence="13" id="KW-1185">Reference proteome</keyword>
<evidence type="ECO:0000313" key="13">
    <source>
        <dbReference type="Proteomes" id="UP001144372"/>
    </source>
</evidence>
<dbReference type="EMBL" id="BSDR01000001">
    <property type="protein sequence ID" value="GLI35494.1"/>
    <property type="molecule type" value="Genomic_DNA"/>
</dbReference>
<feature type="transmembrane region" description="Helical" evidence="8">
    <location>
        <begin position="140"/>
        <end position="163"/>
    </location>
</feature>
<feature type="domain" description="Dinitrogenase iron-molybdenum cofactor biosynthesis" evidence="10">
    <location>
        <begin position="330"/>
        <end position="425"/>
    </location>
</feature>
<dbReference type="GO" id="GO:0015341">
    <property type="term" value="F:zinc efflux antiporter activity"/>
    <property type="evidence" value="ECO:0007669"/>
    <property type="project" value="TreeGrafter"/>
</dbReference>
<dbReference type="InterPro" id="IPR036105">
    <property type="entry name" value="DiNase_FeMo-co_biosyn_sf"/>
</dbReference>
<keyword evidence="4 8" id="KW-0812">Transmembrane</keyword>
<dbReference type="SUPFAM" id="SSF160240">
    <property type="entry name" value="Cation efflux protein cytoplasmic domain-like"/>
    <property type="match status" value="1"/>
</dbReference>
<dbReference type="Proteomes" id="UP001144372">
    <property type="component" value="Unassembled WGS sequence"/>
</dbReference>
<dbReference type="InterPro" id="IPR027469">
    <property type="entry name" value="Cation_efflux_TMD_sf"/>
</dbReference>
<feature type="transmembrane region" description="Helical" evidence="8">
    <location>
        <begin position="184"/>
        <end position="202"/>
    </location>
</feature>
<dbReference type="AlphaFoldDB" id="A0A9W6FV92"/>
<dbReference type="Gene3D" id="1.20.1510.10">
    <property type="entry name" value="Cation efflux protein transmembrane domain"/>
    <property type="match status" value="1"/>
</dbReference>
<dbReference type="GO" id="GO:0006882">
    <property type="term" value="P:intracellular zinc ion homeostasis"/>
    <property type="evidence" value="ECO:0007669"/>
    <property type="project" value="TreeGrafter"/>
</dbReference>
<feature type="compositionally biased region" description="Basic and acidic residues" evidence="7">
    <location>
        <begin position="7"/>
        <end position="24"/>
    </location>
</feature>
<comment type="similarity">
    <text evidence="2">Belongs to the cation diffusion facilitator (CDF) transporter (TC 2.A.4) family.</text>
</comment>
<proteinExistence type="inferred from homology"/>
<dbReference type="GO" id="GO:0015086">
    <property type="term" value="F:cadmium ion transmembrane transporter activity"/>
    <property type="evidence" value="ECO:0007669"/>
    <property type="project" value="TreeGrafter"/>
</dbReference>
<dbReference type="InterPro" id="IPR002524">
    <property type="entry name" value="Cation_efflux"/>
</dbReference>
<dbReference type="NCBIfam" id="TIGR01297">
    <property type="entry name" value="CDF"/>
    <property type="match status" value="1"/>
</dbReference>
<gene>
    <name evidence="12" type="ORF">DAMNIGENAA_29270</name>
</gene>
<feature type="transmembrane region" description="Helical" evidence="8">
    <location>
        <begin position="110"/>
        <end position="128"/>
    </location>
</feature>
<keyword evidence="5 8" id="KW-1133">Transmembrane helix</keyword>
<dbReference type="InterPro" id="IPR003731">
    <property type="entry name" value="Di-Nase_FeMo-co_biosynth"/>
</dbReference>
<feature type="transmembrane region" description="Helical" evidence="8">
    <location>
        <begin position="48"/>
        <end position="70"/>
    </location>
</feature>
<dbReference type="Pfam" id="PF01545">
    <property type="entry name" value="Cation_efflux"/>
    <property type="match status" value="1"/>
</dbReference>
<evidence type="ECO:0000256" key="2">
    <source>
        <dbReference type="ARBA" id="ARBA00008114"/>
    </source>
</evidence>
<dbReference type="Pfam" id="PF16916">
    <property type="entry name" value="ZT_dimer"/>
    <property type="match status" value="1"/>
</dbReference>
<protein>
    <submittedName>
        <fullName evidence="12">Cation-efflux pump</fullName>
    </submittedName>
</protein>
<keyword evidence="3" id="KW-0813">Transport</keyword>
<reference evidence="12" key="1">
    <citation type="submission" date="2022-12" db="EMBL/GenBank/DDBJ databases">
        <title>Reference genome sequencing for broad-spectrum identification of bacterial and archaeal isolates by mass spectrometry.</title>
        <authorList>
            <person name="Sekiguchi Y."/>
            <person name="Tourlousse D.M."/>
        </authorList>
    </citation>
    <scope>NUCLEOTIDE SEQUENCE</scope>
    <source>
        <strain evidence="12">ASRB1</strain>
    </source>
</reference>
<feature type="region of interest" description="Disordered" evidence="7">
    <location>
        <begin position="1"/>
        <end position="24"/>
    </location>
</feature>
<evidence type="ECO:0000313" key="12">
    <source>
        <dbReference type="EMBL" id="GLI35494.1"/>
    </source>
</evidence>
<dbReference type="InterPro" id="IPR036837">
    <property type="entry name" value="Cation_efflux_CTD_sf"/>
</dbReference>
<dbReference type="InterPro" id="IPR058533">
    <property type="entry name" value="Cation_efflux_TM"/>
</dbReference>
<dbReference type="Gene3D" id="3.30.420.130">
    <property type="entry name" value="Dinitrogenase iron-molybdenum cofactor biosynthesis domain"/>
    <property type="match status" value="1"/>
</dbReference>
<keyword evidence="6 8" id="KW-0472">Membrane</keyword>
<dbReference type="Pfam" id="PF02579">
    <property type="entry name" value="Nitro_FeMo-Co"/>
    <property type="match status" value="1"/>
</dbReference>
<evidence type="ECO:0000259" key="9">
    <source>
        <dbReference type="Pfam" id="PF01545"/>
    </source>
</evidence>
<evidence type="ECO:0000256" key="1">
    <source>
        <dbReference type="ARBA" id="ARBA00004141"/>
    </source>
</evidence>
<evidence type="ECO:0000259" key="11">
    <source>
        <dbReference type="Pfam" id="PF16916"/>
    </source>
</evidence>
<comment type="subcellular location">
    <subcellularLocation>
        <location evidence="1">Membrane</location>
        <topology evidence="1">Multi-pass membrane protein</topology>
    </subcellularLocation>
</comment>
<feature type="domain" description="Cation efflux protein cytoplasmic" evidence="11">
    <location>
        <begin position="237"/>
        <end position="313"/>
    </location>
</feature>
<comment type="caution">
    <text evidence="12">The sequence shown here is derived from an EMBL/GenBank/DDBJ whole genome shotgun (WGS) entry which is preliminary data.</text>
</comment>
<feature type="domain" description="Cation efflux protein transmembrane" evidence="9">
    <location>
        <begin position="46"/>
        <end position="233"/>
    </location>
</feature>
<dbReference type="Gene3D" id="3.30.70.1350">
    <property type="entry name" value="Cation efflux protein, cytoplasmic domain"/>
    <property type="match status" value="1"/>
</dbReference>
<dbReference type="InterPro" id="IPR027470">
    <property type="entry name" value="Cation_efflux_CTD"/>
</dbReference>
<evidence type="ECO:0000256" key="8">
    <source>
        <dbReference type="SAM" id="Phobius"/>
    </source>
</evidence>
<dbReference type="PANTHER" id="PTHR43840">
    <property type="entry name" value="MITOCHONDRIAL METAL TRANSPORTER 1-RELATED"/>
    <property type="match status" value="1"/>
</dbReference>
<accession>A0A9W6FV92</accession>
<feature type="transmembrane region" description="Helical" evidence="8">
    <location>
        <begin position="82"/>
        <end position="98"/>
    </location>
</feature>
<dbReference type="SUPFAM" id="SSF161111">
    <property type="entry name" value="Cation efflux protein transmembrane domain-like"/>
    <property type="match status" value="1"/>
</dbReference>
<evidence type="ECO:0000256" key="7">
    <source>
        <dbReference type="SAM" id="MobiDB-lite"/>
    </source>
</evidence>
<feature type="transmembrane region" description="Helical" evidence="8">
    <location>
        <begin position="208"/>
        <end position="225"/>
    </location>
</feature>
<dbReference type="GO" id="GO:0005886">
    <property type="term" value="C:plasma membrane"/>
    <property type="evidence" value="ECO:0007669"/>
    <property type="project" value="TreeGrafter"/>
</dbReference>
<name>A0A9W6FV92_9BACT</name>
<dbReference type="RefSeq" id="WP_281795369.1">
    <property type="nucleotide sequence ID" value="NZ_BSDR01000001.1"/>
</dbReference>
<evidence type="ECO:0000256" key="6">
    <source>
        <dbReference type="ARBA" id="ARBA00023136"/>
    </source>
</evidence>
<dbReference type="GO" id="GO:0015093">
    <property type="term" value="F:ferrous iron transmembrane transporter activity"/>
    <property type="evidence" value="ECO:0007669"/>
    <property type="project" value="TreeGrafter"/>
</dbReference>
<dbReference type="PANTHER" id="PTHR43840:SF15">
    <property type="entry name" value="MITOCHONDRIAL METAL TRANSPORTER 1-RELATED"/>
    <property type="match status" value="1"/>
</dbReference>
<evidence type="ECO:0000259" key="10">
    <source>
        <dbReference type="Pfam" id="PF02579"/>
    </source>
</evidence>
<dbReference type="SUPFAM" id="SSF53146">
    <property type="entry name" value="Nitrogenase accessory factor-like"/>
    <property type="match status" value="1"/>
</dbReference>
<evidence type="ECO:0000256" key="5">
    <source>
        <dbReference type="ARBA" id="ARBA00022989"/>
    </source>
</evidence>
<sequence>MNSSLIESEKNREILPPKQEGSFKPEDDFLARRAEEDRQINRVGMAALFTNIFLAGLKGALAVLSGSLALTADALDSATDSMASLIVWIGLKLSTGKFKSFPYGLYKIENIISVIVAFFIFLAGVEIARKALQPLSSVPVITLPVLGGAAASVVICWLFSWYAKIIGKRTASPTLIAEAKHRQVDLLSSVLVLSSLISGYFGFNVDRFTAIAVLVFILYAGWELLSDGMRVLLDASLDAETLGQIRKIIESHPLVGQLQSLVGRNAGRYRFVEAVISLKTTDLQKAHLVSQKIEEAIRKKIPHVERILIHYEPSRRTHLLLAVPLTDTRGAVSPHFGEAPYFAFISLRLNDGVVEAHQILANPFSRIPKAKGMRVAEWLMEHKVDLTVVREPLRGKGPGYALSGSGVDIRITQSEDLQQVLETVRQEWVHSR</sequence>
<evidence type="ECO:0000256" key="3">
    <source>
        <dbReference type="ARBA" id="ARBA00022448"/>
    </source>
</evidence>
<organism evidence="12 13">
    <name type="scientific">Desulforhabdus amnigena</name>
    <dbReference type="NCBI Taxonomy" id="40218"/>
    <lineage>
        <taxon>Bacteria</taxon>
        <taxon>Pseudomonadati</taxon>
        <taxon>Thermodesulfobacteriota</taxon>
        <taxon>Syntrophobacteria</taxon>
        <taxon>Syntrophobacterales</taxon>
        <taxon>Syntrophobacteraceae</taxon>
        <taxon>Desulforhabdus</taxon>
    </lineage>
</organism>